<dbReference type="PANTHER" id="PTHR42928">
    <property type="entry name" value="TRICARBOXYLATE-BINDING PROTEIN"/>
    <property type="match status" value="1"/>
</dbReference>
<dbReference type="CDD" id="cd07012">
    <property type="entry name" value="PBP2_Bug_TTT"/>
    <property type="match status" value="1"/>
</dbReference>
<evidence type="ECO:0000313" key="4">
    <source>
        <dbReference type="Proteomes" id="UP001174908"/>
    </source>
</evidence>
<name>A0ABT7N9A9_9BURK</name>
<dbReference type="InterPro" id="IPR005064">
    <property type="entry name" value="BUG"/>
</dbReference>
<accession>A0ABT7N9A9</accession>
<evidence type="ECO:0000313" key="3">
    <source>
        <dbReference type="EMBL" id="MDM0044531.1"/>
    </source>
</evidence>
<protein>
    <submittedName>
        <fullName evidence="3">Tripartite tricarboxylate transporter substrate binding protein</fullName>
    </submittedName>
</protein>
<dbReference type="Pfam" id="PF03401">
    <property type="entry name" value="TctC"/>
    <property type="match status" value="1"/>
</dbReference>
<keyword evidence="4" id="KW-1185">Reference proteome</keyword>
<comment type="caution">
    <text evidence="3">The sequence shown here is derived from an EMBL/GenBank/DDBJ whole genome shotgun (WGS) entry which is preliminary data.</text>
</comment>
<dbReference type="EMBL" id="JASZYV010000001">
    <property type="protein sequence ID" value="MDM0044531.1"/>
    <property type="molecule type" value="Genomic_DNA"/>
</dbReference>
<reference evidence="3" key="1">
    <citation type="submission" date="2023-06" db="EMBL/GenBank/DDBJ databases">
        <authorList>
            <person name="Jiang Y."/>
            <person name="Liu Q."/>
        </authorList>
    </citation>
    <scope>NUCLEOTIDE SEQUENCE</scope>
    <source>
        <strain evidence="3">CGMCC 1.12089</strain>
    </source>
</reference>
<keyword evidence="2" id="KW-0732">Signal</keyword>
<organism evidence="3 4">
    <name type="scientific">Variovorax dokdonensis</name>
    <dbReference type="NCBI Taxonomy" id="344883"/>
    <lineage>
        <taxon>Bacteria</taxon>
        <taxon>Pseudomonadati</taxon>
        <taxon>Pseudomonadota</taxon>
        <taxon>Betaproteobacteria</taxon>
        <taxon>Burkholderiales</taxon>
        <taxon>Comamonadaceae</taxon>
        <taxon>Variovorax</taxon>
    </lineage>
</organism>
<dbReference type="RefSeq" id="WP_286659561.1">
    <property type="nucleotide sequence ID" value="NZ_JASZYV010000001.1"/>
</dbReference>
<sequence>MQASQQRRRILQLAGLAGLGCLGPAMFGAAHAQTAPKWPQKTVRVIVAGPAGGTADIVARLFADALAKQSGQPVVVDPKPGAGGVLAVSDLSQSPHDGYTLLVGVNSLVSEIPHVMKLKNDMFKEIEPVAELGHGGLVMVGAPTVPAKTFAQLLEWVKRQPGAVSYASYSAGTMSHVLGLQLNKAAGLDMTHVGYKGSTPALTDVMGGHVPLMFDGMPTSLPLIKSGKIKAFAVSTPQRSPLLPDVPTFAELGYPTLTAQSWMGLWTKPDVPAPIKAAQRDAVRKALAQPGLRERLLDSGLELGEERSPQALSASLAADSQRVGQVLQSVGFKPE</sequence>
<dbReference type="PROSITE" id="PS51318">
    <property type="entry name" value="TAT"/>
    <property type="match status" value="1"/>
</dbReference>
<dbReference type="Gene3D" id="3.40.190.10">
    <property type="entry name" value="Periplasmic binding protein-like II"/>
    <property type="match status" value="1"/>
</dbReference>
<feature type="signal peptide" evidence="2">
    <location>
        <begin position="1"/>
        <end position="32"/>
    </location>
</feature>
<dbReference type="SUPFAM" id="SSF53850">
    <property type="entry name" value="Periplasmic binding protein-like II"/>
    <property type="match status" value="1"/>
</dbReference>
<evidence type="ECO:0000256" key="1">
    <source>
        <dbReference type="ARBA" id="ARBA00006987"/>
    </source>
</evidence>
<gene>
    <name evidence="3" type="ORF">QTH91_08575</name>
</gene>
<dbReference type="PIRSF" id="PIRSF017082">
    <property type="entry name" value="YflP"/>
    <property type="match status" value="1"/>
</dbReference>
<dbReference type="PANTHER" id="PTHR42928:SF5">
    <property type="entry name" value="BLR1237 PROTEIN"/>
    <property type="match status" value="1"/>
</dbReference>
<dbReference type="Proteomes" id="UP001174908">
    <property type="component" value="Unassembled WGS sequence"/>
</dbReference>
<dbReference type="Gene3D" id="3.40.190.150">
    <property type="entry name" value="Bordetella uptake gene, domain 1"/>
    <property type="match status" value="1"/>
</dbReference>
<dbReference type="InterPro" id="IPR042100">
    <property type="entry name" value="Bug_dom1"/>
</dbReference>
<feature type="chain" id="PRO_5046272678" evidence="2">
    <location>
        <begin position="33"/>
        <end position="335"/>
    </location>
</feature>
<evidence type="ECO:0000256" key="2">
    <source>
        <dbReference type="SAM" id="SignalP"/>
    </source>
</evidence>
<comment type="similarity">
    <text evidence="1">Belongs to the UPF0065 (bug) family.</text>
</comment>
<proteinExistence type="inferred from homology"/>
<dbReference type="PROSITE" id="PS51257">
    <property type="entry name" value="PROKAR_LIPOPROTEIN"/>
    <property type="match status" value="1"/>
</dbReference>
<dbReference type="InterPro" id="IPR006311">
    <property type="entry name" value="TAT_signal"/>
</dbReference>